<dbReference type="Pfam" id="PF05637">
    <property type="entry name" value="Glyco_transf_34"/>
    <property type="match status" value="1"/>
</dbReference>
<evidence type="ECO:0000313" key="7">
    <source>
        <dbReference type="Proteomes" id="UP000398389"/>
    </source>
</evidence>
<evidence type="ECO:0000313" key="6">
    <source>
        <dbReference type="EMBL" id="VVT57285.1"/>
    </source>
</evidence>
<dbReference type="GO" id="GO:0016757">
    <property type="term" value="F:glycosyltransferase activity"/>
    <property type="evidence" value="ECO:0007669"/>
    <property type="project" value="UniProtKB-KW"/>
</dbReference>
<dbReference type="FunFam" id="3.90.550.10:FF:000117">
    <property type="entry name" value="Glycosyltransferase family 34 protein"/>
    <property type="match status" value="1"/>
</dbReference>
<dbReference type="EMBL" id="CABVLU010000004">
    <property type="protein sequence ID" value="VVT57285.1"/>
    <property type="molecule type" value="Genomic_DNA"/>
</dbReference>
<sequence>MPKDNDRQSFWAPWGSSSSWHPKSSTSYWSRKGKGVSPSGGKLKVFIYKTSQLFEYLTTSSISFLNRRKFFVLLFTVIALLSLFTSVPFLPHYRWGSGKYVIILAANQGGGVMQWKGAREWSIERSSIANKKAYAARHGYHLAIKDMSSKKRYAHEWRESWEKVDIIKQTMRQFPDAEWFWWLDLHTYIMEPQISLDQKIFRKLENNTYHDVSYFNPLNIPVNIPYVDYNQPIDLIITQDCGGFNLGSFFIRRSEWSEKLLDIWWDPVFYEQKHMEWEHKEQDALEYLYTNEAWIRGRVAFMPLRAFNAFPPGACSDMADDKRLFYSDADRDFVVNMAGCEWGRDCWGEMEHYKALSRKLHKKKFFFFF</sequence>
<keyword evidence="2" id="KW-0328">Glycosyltransferase</keyword>
<dbReference type="RefSeq" id="XP_031856246.1">
    <property type="nucleotide sequence ID" value="XM_032000355.1"/>
</dbReference>
<keyword evidence="7" id="KW-1185">Reference proteome</keyword>
<protein>
    <recommendedName>
        <fullName evidence="8">Alpha-1,6-mannosyltransferase MNN10</fullName>
    </recommendedName>
</protein>
<feature type="transmembrane region" description="Helical" evidence="5">
    <location>
        <begin position="70"/>
        <end position="90"/>
    </location>
</feature>
<dbReference type="OrthoDB" id="407658at2759"/>
<name>A0A5E8C2Z4_9ASCO</name>
<comment type="similarity">
    <text evidence="1">Belongs to the glycosyltransferase 34 family.</text>
</comment>
<evidence type="ECO:0000256" key="1">
    <source>
        <dbReference type="ARBA" id="ARBA00005664"/>
    </source>
</evidence>
<dbReference type="InterPro" id="IPR029044">
    <property type="entry name" value="Nucleotide-diphossugar_trans"/>
</dbReference>
<dbReference type="InterPro" id="IPR008630">
    <property type="entry name" value="Glyco_trans_34"/>
</dbReference>
<dbReference type="Gene3D" id="3.90.550.10">
    <property type="entry name" value="Spore Coat Polysaccharide Biosynthesis Protein SpsA, Chain A"/>
    <property type="match status" value="1"/>
</dbReference>
<organism evidence="6 7">
    <name type="scientific">Magnusiomyces paraingens</name>
    <dbReference type="NCBI Taxonomy" id="2606893"/>
    <lineage>
        <taxon>Eukaryota</taxon>
        <taxon>Fungi</taxon>
        <taxon>Dikarya</taxon>
        <taxon>Ascomycota</taxon>
        <taxon>Saccharomycotina</taxon>
        <taxon>Dipodascomycetes</taxon>
        <taxon>Dipodascales</taxon>
        <taxon>Dipodascaceae</taxon>
        <taxon>Magnusiomyces</taxon>
    </lineage>
</organism>
<dbReference type="PANTHER" id="PTHR31306:SF5">
    <property type="entry name" value="ALPHA-1,6-MANNOSYLTRANSFERASE MNN10-RELATED"/>
    <property type="match status" value="1"/>
</dbReference>
<feature type="region of interest" description="Disordered" evidence="4">
    <location>
        <begin position="1"/>
        <end position="38"/>
    </location>
</feature>
<keyword evidence="5" id="KW-1133">Transmembrane helix</keyword>
<dbReference type="AlphaFoldDB" id="A0A5E8C2Z4"/>
<reference evidence="6 7" key="1">
    <citation type="submission" date="2019-09" db="EMBL/GenBank/DDBJ databases">
        <authorList>
            <person name="Brejova B."/>
        </authorList>
    </citation>
    <scope>NUCLEOTIDE SEQUENCE [LARGE SCALE GENOMIC DNA]</scope>
</reference>
<dbReference type="GO" id="GO:0006487">
    <property type="term" value="P:protein N-linked glycosylation"/>
    <property type="evidence" value="ECO:0007669"/>
    <property type="project" value="TreeGrafter"/>
</dbReference>
<keyword evidence="3" id="KW-0808">Transferase</keyword>
<dbReference type="GO" id="GO:0000139">
    <property type="term" value="C:Golgi membrane"/>
    <property type="evidence" value="ECO:0007669"/>
    <property type="project" value="TreeGrafter"/>
</dbReference>
<proteinExistence type="inferred from homology"/>
<accession>A0A5E8C2Z4</accession>
<gene>
    <name evidence="6" type="ORF">SAPINGB_P005641</name>
</gene>
<evidence type="ECO:0000256" key="4">
    <source>
        <dbReference type="SAM" id="MobiDB-lite"/>
    </source>
</evidence>
<keyword evidence="5" id="KW-0472">Membrane</keyword>
<feature type="compositionally biased region" description="Low complexity" evidence="4">
    <location>
        <begin position="14"/>
        <end position="30"/>
    </location>
</feature>
<dbReference type="PANTHER" id="PTHR31306">
    <property type="entry name" value="ALPHA-1,6-MANNOSYLTRANSFERASE MNN11-RELATED"/>
    <property type="match status" value="1"/>
</dbReference>
<evidence type="ECO:0008006" key="8">
    <source>
        <dbReference type="Google" id="ProtNLM"/>
    </source>
</evidence>
<evidence type="ECO:0000256" key="2">
    <source>
        <dbReference type="ARBA" id="ARBA00022676"/>
    </source>
</evidence>
<evidence type="ECO:0000256" key="5">
    <source>
        <dbReference type="SAM" id="Phobius"/>
    </source>
</evidence>
<dbReference type="GeneID" id="43584455"/>
<keyword evidence="5" id="KW-0812">Transmembrane</keyword>
<evidence type="ECO:0000256" key="3">
    <source>
        <dbReference type="ARBA" id="ARBA00022679"/>
    </source>
</evidence>
<dbReference type="Proteomes" id="UP000398389">
    <property type="component" value="Unassembled WGS sequence"/>
</dbReference>